<proteinExistence type="predicted"/>
<reference evidence="2" key="1">
    <citation type="journal article" date="2011" name="Proc. Natl. Acad. Sci. U.S.A.">
        <title>Genomic insights into the physiology and ecology of the marine filamentous cyanobacterium Lyngbya majuscula.</title>
        <authorList>
            <person name="Jones A.C."/>
            <person name="Monroe E.A."/>
            <person name="Podell S."/>
            <person name="Hess W.R."/>
            <person name="Klages S."/>
            <person name="Esquenazi E."/>
            <person name="Niessen S."/>
            <person name="Hoover H."/>
            <person name="Rothmann M."/>
            <person name="Lasken R.S."/>
            <person name="Yates J.R.III."/>
            <person name="Reinhardt R."/>
            <person name="Kube M."/>
            <person name="Burkart M.D."/>
            <person name="Allen E.E."/>
            <person name="Dorrestein P.C."/>
            <person name="Gerwick W.H."/>
            <person name="Gerwick L."/>
        </authorList>
    </citation>
    <scope>NUCLEOTIDE SEQUENCE [LARGE SCALE GENOMIC DNA]</scope>
    <source>
        <strain evidence="2">3L</strain>
    </source>
</reference>
<evidence type="ECO:0000313" key="2">
    <source>
        <dbReference type="Proteomes" id="UP000003959"/>
    </source>
</evidence>
<organism evidence="1 2">
    <name type="scientific">Moorena producens 3L</name>
    <dbReference type="NCBI Taxonomy" id="489825"/>
    <lineage>
        <taxon>Bacteria</taxon>
        <taxon>Bacillati</taxon>
        <taxon>Cyanobacteriota</taxon>
        <taxon>Cyanophyceae</taxon>
        <taxon>Coleofasciculales</taxon>
        <taxon>Coleofasciculaceae</taxon>
        <taxon>Moorena</taxon>
    </lineage>
</organism>
<dbReference type="Proteomes" id="UP000003959">
    <property type="component" value="Unassembled WGS sequence"/>
</dbReference>
<sequence>MYLFGAYGLKLLPSMDFSLDVASPDNQYKPFWYKIWKKPWENLQRQSRFMKFSRRFLSRVSARKIEPKCDIWQGL</sequence>
<gene>
    <name evidence="1" type="ORF">LYNGBM3L_70090</name>
</gene>
<protein>
    <submittedName>
        <fullName evidence="1">Uncharacterized protein</fullName>
    </submittedName>
</protein>
<dbReference type="HOGENOM" id="CLU_2667092_0_0_3"/>
<dbReference type="EMBL" id="GL890971">
    <property type="protein sequence ID" value="EGJ28977.1"/>
    <property type="molecule type" value="Genomic_DNA"/>
</dbReference>
<accession>F4Y2Y3</accession>
<dbReference type="AlphaFoldDB" id="F4Y2Y3"/>
<evidence type="ECO:0000313" key="1">
    <source>
        <dbReference type="EMBL" id="EGJ28977.1"/>
    </source>
</evidence>
<keyword evidence="2" id="KW-1185">Reference proteome</keyword>
<name>F4Y2Y3_9CYAN</name>